<keyword evidence="2" id="KW-1185">Reference proteome</keyword>
<evidence type="ECO:0000313" key="1">
    <source>
        <dbReference type="EMBL" id="MCI88389.1"/>
    </source>
</evidence>
<proteinExistence type="predicted"/>
<sequence>MLSYTLFVGMVRSSDFGIDRSSVVGMVGSLKTGL</sequence>
<reference evidence="1 2" key="1">
    <citation type="journal article" date="2018" name="Front. Plant Sci.">
        <title>Red Clover (Trifolium pratense) and Zigzag Clover (T. medium) - A Picture of Genomic Similarities and Differences.</title>
        <authorList>
            <person name="Dluhosova J."/>
            <person name="Istvanek J."/>
            <person name="Nedelnik J."/>
            <person name="Repkova J."/>
        </authorList>
    </citation>
    <scope>NUCLEOTIDE SEQUENCE [LARGE SCALE GENOMIC DNA]</scope>
    <source>
        <strain evidence="2">cv. 10/8</strain>
        <tissue evidence="1">Leaf</tissue>
    </source>
</reference>
<name>A0A392VLX0_9FABA</name>
<dbReference type="AlphaFoldDB" id="A0A392VLX0"/>
<evidence type="ECO:0000313" key="2">
    <source>
        <dbReference type="Proteomes" id="UP000265520"/>
    </source>
</evidence>
<protein>
    <submittedName>
        <fullName evidence="1">Uncharacterized protein</fullName>
    </submittedName>
</protein>
<accession>A0A392VLX0</accession>
<dbReference type="Proteomes" id="UP000265520">
    <property type="component" value="Unassembled WGS sequence"/>
</dbReference>
<comment type="caution">
    <text evidence="1">The sequence shown here is derived from an EMBL/GenBank/DDBJ whole genome shotgun (WGS) entry which is preliminary data.</text>
</comment>
<feature type="non-terminal residue" evidence="1">
    <location>
        <position position="34"/>
    </location>
</feature>
<dbReference type="EMBL" id="LXQA011191751">
    <property type="protein sequence ID" value="MCI88389.1"/>
    <property type="molecule type" value="Genomic_DNA"/>
</dbReference>
<organism evidence="1 2">
    <name type="scientific">Trifolium medium</name>
    <dbReference type="NCBI Taxonomy" id="97028"/>
    <lineage>
        <taxon>Eukaryota</taxon>
        <taxon>Viridiplantae</taxon>
        <taxon>Streptophyta</taxon>
        <taxon>Embryophyta</taxon>
        <taxon>Tracheophyta</taxon>
        <taxon>Spermatophyta</taxon>
        <taxon>Magnoliopsida</taxon>
        <taxon>eudicotyledons</taxon>
        <taxon>Gunneridae</taxon>
        <taxon>Pentapetalae</taxon>
        <taxon>rosids</taxon>
        <taxon>fabids</taxon>
        <taxon>Fabales</taxon>
        <taxon>Fabaceae</taxon>
        <taxon>Papilionoideae</taxon>
        <taxon>50 kb inversion clade</taxon>
        <taxon>NPAAA clade</taxon>
        <taxon>Hologalegina</taxon>
        <taxon>IRL clade</taxon>
        <taxon>Trifolieae</taxon>
        <taxon>Trifolium</taxon>
    </lineage>
</organism>